<gene>
    <name evidence="6" type="ORF">E4U09_003027</name>
</gene>
<sequence length="98" mass="11050">MLALGNQVHELSFRQHNDTRTCGGCGTSVTAASMKRCSMCLSSWYCNKDCQMVGWVTKAHKDDCKFLRDPDLRGLFLTKWGEVRDSVRFPLKVADDSS</sequence>
<comment type="caution">
    <text evidence="6">The sequence shown here is derived from an EMBL/GenBank/DDBJ whole genome shotgun (WGS) entry which is preliminary data.</text>
</comment>
<feature type="domain" description="MYND-type" evidence="5">
    <location>
        <begin position="22"/>
        <end position="64"/>
    </location>
</feature>
<evidence type="ECO:0000256" key="3">
    <source>
        <dbReference type="ARBA" id="ARBA00022833"/>
    </source>
</evidence>
<keyword evidence="3" id="KW-0862">Zinc</keyword>
<evidence type="ECO:0000256" key="4">
    <source>
        <dbReference type="PROSITE-ProRule" id="PRU00134"/>
    </source>
</evidence>
<organism evidence="6 7">
    <name type="scientific">Claviceps aff. purpurea</name>
    <dbReference type="NCBI Taxonomy" id="1967640"/>
    <lineage>
        <taxon>Eukaryota</taxon>
        <taxon>Fungi</taxon>
        <taxon>Dikarya</taxon>
        <taxon>Ascomycota</taxon>
        <taxon>Pezizomycotina</taxon>
        <taxon>Sordariomycetes</taxon>
        <taxon>Hypocreomycetidae</taxon>
        <taxon>Hypocreales</taxon>
        <taxon>Clavicipitaceae</taxon>
        <taxon>Claviceps</taxon>
    </lineage>
</organism>
<dbReference type="Proteomes" id="UP000707071">
    <property type="component" value="Unassembled WGS sequence"/>
</dbReference>
<keyword evidence="2 4" id="KW-0863">Zinc-finger</keyword>
<dbReference type="Gene3D" id="6.10.140.2220">
    <property type="match status" value="1"/>
</dbReference>
<protein>
    <recommendedName>
        <fullName evidence="5">MYND-type domain-containing protein</fullName>
    </recommendedName>
</protein>
<dbReference type="GO" id="GO:0008270">
    <property type="term" value="F:zinc ion binding"/>
    <property type="evidence" value="ECO:0007669"/>
    <property type="project" value="UniProtKB-KW"/>
</dbReference>
<dbReference type="AlphaFoldDB" id="A0A9P7QH02"/>
<dbReference type="EMBL" id="SRRH01000247">
    <property type="protein sequence ID" value="KAG6293348.1"/>
    <property type="molecule type" value="Genomic_DNA"/>
</dbReference>
<evidence type="ECO:0000313" key="6">
    <source>
        <dbReference type="EMBL" id="KAG6293348.1"/>
    </source>
</evidence>
<evidence type="ECO:0000313" key="7">
    <source>
        <dbReference type="Proteomes" id="UP000707071"/>
    </source>
</evidence>
<keyword evidence="7" id="KW-1185">Reference proteome</keyword>
<evidence type="ECO:0000256" key="2">
    <source>
        <dbReference type="ARBA" id="ARBA00022771"/>
    </source>
</evidence>
<dbReference type="PROSITE" id="PS01360">
    <property type="entry name" value="ZF_MYND_1"/>
    <property type="match status" value="1"/>
</dbReference>
<evidence type="ECO:0000256" key="1">
    <source>
        <dbReference type="ARBA" id="ARBA00022723"/>
    </source>
</evidence>
<proteinExistence type="predicted"/>
<dbReference type="InterPro" id="IPR002893">
    <property type="entry name" value="Znf_MYND"/>
</dbReference>
<keyword evidence="1" id="KW-0479">Metal-binding</keyword>
<accession>A0A9P7QH02</accession>
<dbReference type="SUPFAM" id="SSF144232">
    <property type="entry name" value="HIT/MYND zinc finger-like"/>
    <property type="match status" value="1"/>
</dbReference>
<dbReference type="Pfam" id="PF01753">
    <property type="entry name" value="zf-MYND"/>
    <property type="match status" value="1"/>
</dbReference>
<dbReference type="PROSITE" id="PS50865">
    <property type="entry name" value="ZF_MYND_2"/>
    <property type="match status" value="1"/>
</dbReference>
<reference evidence="6 7" key="1">
    <citation type="journal article" date="2020" name="bioRxiv">
        <title>Whole genome comparisons of ergot fungi reveals the divergence and evolution of species within the genus Claviceps are the result of varying mechanisms driving genome evolution and host range expansion.</title>
        <authorList>
            <person name="Wyka S.A."/>
            <person name="Mondo S.J."/>
            <person name="Liu M."/>
            <person name="Dettman J."/>
            <person name="Nalam V."/>
            <person name="Broders K.D."/>
        </authorList>
    </citation>
    <scope>NUCLEOTIDE SEQUENCE [LARGE SCALE GENOMIC DNA]</scope>
    <source>
        <strain evidence="6 7">Clav52</strain>
    </source>
</reference>
<evidence type="ECO:0000259" key="5">
    <source>
        <dbReference type="PROSITE" id="PS50865"/>
    </source>
</evidence>
<name>A0A9P7QH02_9HYPO</name>